<name>A0ABY1PKN7_9FLAO</name>
<evidence type="ECO:0008006" key="3">
    <source>
        <dbReference type="Google" id="ProtNLM"/>
    </source>
</evidence>
<dbReference type="Proteomes" id="UP001157960">
    <property type="component" value="Unassembled WGS sequence"/>
</dbReference>
<organism evidence="1 2">
    <name type="scientific">Chryseobacterium profundimaris</name>
    <dbReference type="NCBI Taxonomy" id="1387275"/>
    <lineage>
        <taxon>Bacteria</taxon>
        <taxon>Pseudomonadati</taxon>
        <taxon>Bacteroidota</taxon>
        <taxon>Flavobacteriia</taxon>
        <taxon>Flavobacteriales</taxon>
        <taxon>Weeksellaceae</taxon>
        <taxon>Chryseobacterium group</taxon>
        <taxon>Chryseobacterium</taxon>
    </lineage>
</organism>
<protein>
    <recommendedName>
        <fullName evidence="3">Lipocalin-like domain-containing protein</fullName>
    </recommendedName>
</protein>
<comment type="caution">
    <text evidence="1">The sequence shown here is derived from an EMBL/GenBank/DDBJ whole genome shotgun (WGS) entry which is preliminary data.</text>
</comment>
<keyword evidence="2" id="KW-1185">Reference proteome</keyword>
<evidence type="ECO:0000313" key="2">
    <source>
        <dbReference type="Proteomes" id="UP001157960"/>
    </source>
</evidence>
<reference evidence="1 2" key="1">
    <citation type="submission" date="2017-05" db="EMBL/GenBank/DDBJ databases">
        <authorList>
            <person name="Varghese N."/>
            <person name="Submissions S."/>
        </authorList>
    </citation>
    <scope>NUCLEOTIDE SEQUENCE [LARGE SCALE GENOMIC DNA]</scope>
    <source>
        <strain evidence="1 2">DSM 28214</strain>
    </source>
</reference>
<evidence type="ECO:0000313" key="1">
    <source>
        <dbReference type="EMBL" id="SMP35656.1"/>
    </source>
</evidence>
<sequence length="126" mass="14501">MKYFLVFLGILACISFNIYQKNSFFGNWNVVDSYNLQQISLRDIALRKAVKKKIVEQKSQIIFTSDSIMIKQNDIISDKNKVSNIKKIKSDSITFDFDEHKASLKLNSDNSGILTVDKLTVFIIEK</sequence>
<gene>
    <name evidence="1" type="ORF">SAMN06264346_12131</name>
</gene>
<proteinExistence type="predicted"/>
<accession>A0ABY1PKN7</accession>
<dbReference type="RefSeq" id="WP_283423817.1">
    <property type="nucleotide sequence ID" value="NZ_FXTZ01000021.1"/>
</dbReference>
<dbReference type="EMBL" id="FXTZ01000021">
    <property type="protein sequence ID" value="SMP35656.1"/>
    <property type="molecule type" value="Genomic_DNA"/>
</dbReference>